<accession>A0AAN9FYC6</accession>
<evidence type="ECO:0000256" key="1">
    <source>
        <dbReference type="SAM" id="SignalP"/>
    </source>
</evidence>
<organism evidence="2 3">
    <name type="scientific">Littorina saxatilis</name>
    <dbReference type="NCBI Taxonomy" id="31220"/>
    <lineage>
        <taxon>Eukaryota</taxon>
        <taxon>Metazoa</taxon>
        <taxon>Spiralia</taxon>
        <taxon>Lophotrochozoa</taxon>
        <taxon>Mollusca</taxon>
        <taxon>Gastropoda</taxon>
        <taxon>Caenogastropoda</taxon>
        <taxon>Littorinimorpha</taxon>
        <taxon>Littorinoidea</taxon>
        <taxon>Littorinidae</taxon>
        <taxon>Littorina</taxon>
    </lineage>
</organism>
<gene>
    <name evidence="2" type="ORF">V1264_025136</name>
</gene>
<keyword evidence="1" id="KW-0732">Signal</keyword>
<proteinExistence type="predicted"/>
<dbReference type="AlphaFoldDB" id="A0AAN9FYC6"/>
<evidence type="ECO:0000313" key="2">
    <source>
        <dbReference type="EMBL" id="KAK7089131.1"/>
    </source>
</evidence>
<comment type="caution">
    <text evidence="2">The sequence shown here is derived from an EMBL/GenBank/DDBJ whole genome shotgun (WGS) entry which is preliminary data.</text>
</comment>
<evidence type="ECO:0000313" key="3">
    <source>
        <dbReference type="Proteomes" id="UP001374579"/>
    </source>
</evidence>
<dbReference type="EMBL" id="JBAMIC010002797">
    <property type="protein sequence ID" value="KAK7089131.1"/>
    <property type="molecule type" value="Genomic_DNA"/>
</dbReference>
<name>A0AAN9FYC6_9CAEN</name>
<feature type="chain" id="PRO_5042974770" evidence="1">
    <location>
        <begin position="21"/>
        <end position="77"/>
    </location>
</feature>
<dbReference type="Proteomes" id="UP001374579">
    <property type="component" value="Unassembled WGS sequence"/>
</dbReference>
<keyword evidence="3" id="KW-1185">Reference proteome</keyword>
<reference evidence="2 3" key="1">
    <citation type="submission" date="2024-02" db="EMBL/GenBank/DDBJ databases">
        <title>Chromosome-scale genome assembly of the rough periwinkle Littorina saxatilis.</title>
        <authorList>
            <person name="De Jode A."/>
            <person name="Faria R."/>
            <person name="Formenti G."/>
            <person name="Sims Y."/>
            <person name="Smith T.P."/>
            <person name="Tracey A."/>
            <person name="Wood J.M.D."/>
            <person name="Zagrodzka Z.B."/>
            <person name="Johannesson K."/>
            <person name="Butlin R.K."/>
            <person name="Leder E.H."/>
        </authorList>
    </citation>
    <scope>NUCLEOTIDE SEQUENCE [LARGE SCALE GENOMIC DNA]</scope>
    <source>
        <strain evidence="2">Snail1</strain>
        <tissue evidence="2">Muscle</tissue>
    </source>
</reference>
<sequence>MKFAVVVVLLAVALCGEVSSKKKMTTEDPWLTLPGTCDVVTCDVDPCTYTKCAAWHRCVSCNCQAYCDPMTLGLGRR</sequence>
<protein>
    <submittedName>
        <fullName evidence="2">Uncharacterized protein</fullName>
    </submittedName>
</protein>
<feature type="signal peptide" evidence="1">
    <location>
        <begin position="1"/>
        <end position="20"/>
    </location>
</feature>